<dbReference type="EMBL" id="FNDG01000004">
    <property type="protein sequence ID" value="SDH38844.1"/>
    <property type="molecule type" value="Genomic_DNA"/>
</dbReference>
<dbReference type="RefSeq" id="WP_084304063.1">
    <property type="nucleotide sequence ID" value="NZ_FNDG01000004.1"/>
</dbReference>
<evidence type="ECO:0000313" key="2">
    <source>
        <dbReference type="EMBL" id="SDH38844.1"/>
    </source>
</evidence>
<dbReference type="STRING" id="29435.SAMN05216588_104221"/>
<keyword evidence="1" id="KW-0175">Coiled coil</keyword>
<evidence type="ECO:0000313" key="3">
    <source>
        <dbReference type="Proteomes" id="UP000198606"/>
    </source>
</evidence>
<organism evidence="2 3">
    <name type="scientific">Phytopseudomonas flavescens</name>
    <dbReference type="NCBI Taxonomy" id="29435"/>
    <lineage>
        <taxon>Bacteria</taxon>
        <taxon>Pseudomonadati</taxon>
        <taxon>Pseudomonadota</taxon>
        <taxon>Gammaproteobacteria</taxon>
        <taxon>Pseudomonadales</taxon>
        <taxon>Pseudomonadaceae</taxon>
        <taxon>Phytopseudomonas</taxon>
    </lineage>
</organism>
<sequence length="398" mass="44767">MSKPQLVEAVMSFTEDGSIGRQMFYTEFEALLDGLARMPVFADQQVRLVYVVINARLQIRCAVFFYLDFDESGAPDSGWNIPLQQIAERAGRGPDLGAGPIRLACRSQCPVSWHQMHLWDPNLASGSNDLATLRDAVKRNGLGILLGDEDAAGVAPERLQVASEDRWYAVDSARAQERKLAERLSHDYRQKAAQLVIRQRERLARLKQEQRVELARVAAEAARQVTDMQAQIQVLRQTLQQQEALALRFRSQLAAQQRERDELAARSHEAVVEEPHVRNLGAGTAPHSGTDRLLQRLVEQGVVFVVFHPGAGHLSVPLEDVDRYLASPVAYAASRCSVSEALYRQWLEHYQWPRCEALQADGERCHRELQRIATPGRFVDGDSNRCAPHKAVLRRTPD</sequence>
<protein>
    <recommendedName>
        <fullName evidence="4">Chromosome partitioning protein ParA</fullName>
    </recommendedName>
</protein>
<gene>
    <name evidence="2" type="ORF">SAMN05216588_104221</name>
</gene>
<evidence type="ECO:0008006" key="4">
    <source>
        <dbReference type="Google" id="ProtNLM"/>
    </source>
</evidence>
<reference evidence="2 3" key="1">
    <citation type="submission" date="2016-10" db="EMBL/GenBank/DDBJ databases">
        <authorList>
            <person name="de Groot N.N."/>
        </authorList>
    </citation>
    <scope>NUCLEOTIDE SEQUENCE [LARGE SCALE GENOMIC DNA]</scope>
    <source>
        <strain evidence="2 3">LMG 18387</strain>
    </source>
</reference>
<name>A0A1G8C0F2_9GAMM</name>
<dbReference type="AlphaFoldDB" id="A0A1G8C0F2"/>
<proteinExistence type="predicted"/>
<feature type="coiled-coil region" evidence="1">
    <location>
        <begin position="189"/>
        <end position="259"/>
    </location>
</feature>
<dbReference type="Proteomes" id="UP000198606">
    <property type="component" value="Unassembled WGS sequence"/>
</dbReference>
<evidence type="ECO:0000256" key="1">
    <source>
        <dbReference type="SAM" id="Coils"/>
    </source>
</evidence>
<accession>A0A1G8C0F2</accession>